<evidence type="ECO:0000313" key="7">
    <source>
        <dbReference type="EMBL" id="MBH5321977.1"/>
    </source>
</evidence>
<dbReference type="PANTHER" id="PTHR23538">
    <property type="entry name" value="44.5 KD BACTERIOCHLOROPHYLL SYNTHASE SUBUNIT"/>
    <property type="match status" value="1"/>
</dbReference>
<gene>
    <name evidence="7" type="ORF">I5L03_05210</name>
</gene>
<dbReference type="RefSeq" id="WP_197920611.1">
    <property type="nucleotide sequence ID" value="NZ_CAWPTA010000006.1"/>
</dbReference>
<dbReference type="InterPro" id="IPR004896">
    <property type="entry name" value="PucC-rel"/>
</dbReference>
<comment type="caution">
    <text evidence="7">The sequence shown here is derived from an EMBL/GenBank/DDBJ whole genome shotgun (WGS) entry which is preliminary data.</text>
</comment>
<organism evidence="7 8">
    <name type="scientific">Aurantiacibacter sediminis</name>
    <dbReference type="NCBI Taxonomy" id="2793064"/>
    <lineage>
        <taxon>Bacteria</taxon>
        <taxon>Pseudomonadati</taxon>
        <taxon>Pseudomonadota</taxon>
        <taxon>Alphaproteobacteria</taxon>
        <taxon>Sphingomonadales</taxon>
        <taxon>Erythrobacteraceae</taxon>
        <taxon>Aurantiacibacter</taxon>
    </lineage>
</organism>
<accession>A0ABS0N206</accession>
<keyword evidence="3 6" id="KW-0812">Transmembrane</keyword>
<feature type="transmembrane region" description="Helical" evidence="6">
    <location>
        <begin position="407"/>
        <end position="428"/>
    </location>
</feature>
<dbReference type="Proteomes" id="UP000602442">
    <property type="component" value="Unassembled WGS sequence"/>
</dbReference>
<evidence type="ECO:0000256" key="6">
    <source>
        <dbReference type="SAM" id="Phobius"/>
    </source>
</evidence>
<dbReference type="Pfam" id="PF03209">
    <property type="entry name" value="PUCC"/>
    <property type="match status" value="1"/>
</dbReference>
<keyword evidence="5 6" id="KW-0472">Membrane</keyword>
<name>A0ABS0N206_9SPHN</name>
<feature type="transmembrane region" description="Helical" evidence="6">
    <location>
        <begin position="150"/>
        <end position="170"/>
    </location>
</feature>
<sequence>MIGSARQVAGGGFGWFSIIRLGAVQASIGAIVMLATSLLNRVMVVEYALVAAIPAGLVAWHYAVQLTRPLWGHGSDMGRRRTPWVIGGVFLLGLGGLLAVSATVMIADDFGLGLALAIFAFTMIGAGVGAGGTSLLALLASGVAPQRRAAAAAVTWIMMVAGIVISAGVAGALLDPFSPQRLAMVATGVVVVAFAVCVIAMFRLEANAPRLERAEPSGPAPDFMAAIREIFQEQEARRFTAFIFVSMLAYSMQDLILEPFAGLVFNMTPGESTSLAGTQHGGVLAGMIIAGVGGSAFAARMPVELRTWIVAGCMGSALALCGLAVAAQVGEGWPLVANVFALGFCNGVFAVASIGAMMGLAGSGENTREGIRMGVWGASQAIAFGTGGLLGAVGVDVARRVQGQDGAAFQLIFAAEAALFLVAAYLAVRAASTRTRAQAELVGVG</sequence>
<dbReference type="EMBL" id="JAEANY010000001">
    <property type="protein sequence ID" value="MBH5321977.1"/>
    <property type="molecule type" value="Genomic_DNA"/>
</dbReference>
<protein>
    <submittedName>
        <fullName evidence="7">BCD family MFS transporter</fullName>
    </submittedName>
</protein>
<evidence type="ECO:0000256" key="1">
    <source>
        <dbReference type="ARBA" id="ARBA00004141"/>
    </source>
</evidence>
<evidence type="ECO:0000313" key="8">
    <source>
        <dbReference type="Proteomes" id="UP000602442"/>
    </source>
</evidence>
<dbReference type="PANTHER" id="PTHR23538:SF1">
    <property type="entry name" value="44.5 KD BACTERIOCHLOROPHYLL SYNTHASE SUBUNIT"/>
    <property type="match status" value="1"/>
</dbReference>
<keyword evidence="4 6" id="KW-1133">Transmembrane helix</keyword>
<feature type="transmembrane region" description="Helical" evidence="6">
    <location>
        <begin position="308"/>
        <end position="329"/>
    </location>
</feature>
<feature type="transmembrane region" description="Helical" evidence="6">
    <location>
        <begin position="112"/>
        <end position="138"/>
    </location>
</feature>
<feature type="transmembrane region" description="Helical" evidence="6">
    <location>
        <begin position="12"/>
        <end position="35"/>
    </location>
</feature>
<feature type="transmembrane region" description="Helical" evidence="6">
    <location>
        <begin position="47"/>
        <end position="64"/>
    </location>
</feature>
<feature type="transmembrane region" description="Helical" evidence="6">
    <location>
        <begin position="335"/>
        <end position="361"/>
    </location>
</feature>
<dbReference type="PIRSF" id="PIRSF016565">
    <property type="entry name" value="PucC"/>
    <property type="match status" value="1"/>
</dbReference>
<feature type="transmembrane region" description="Helical" evidence="6">
    <location>
        <begin position="373"/>
        <end position="395"/>
    </location>
</feature>
<feature type="transmembrane region" description="Helical" evidence="6">
    <location>
        <begin position="239"/>
        <end position="261"/>
    </location>
</feature>
<evidence type="ECO:0000256" key="3">
    <source>
        <dbReference type="ARBA" id="ARBA00022692"/>
    </source>
</evidence>
<dbReference type="InterPro" id="IPR026036">
    <property type="entry name" value="PucC"/>
</dbReference>
<keyword evidence="8" id="KW-1185">Reference proteome</keyword>
<evidence type="ECO:0000256" key="5">
    <source>
        <dbReference type="ARBA" id="ARBA00023136"/>
    </source>
</evidence>
<evidence type="ECO:0000256" key="2">
    <source>
        <dbReference type="ARBA" id="ARBA00008412"/>
    </source>
</evidence>
<proteinExistence type="inferred from homology"/>
<feature type="transmembrane region" description="Helical" evidence="6">
    <location>
        <begin position="84"/>
        <end position="106"/>
    </location>
</feature>
<dbReference type="SUPFAM" id="SSF103473">
    <property type="entry name" value="MFS general substrate transporter"/>
    <property type="match status" value="1"/>
</dbReference>
<reference evidence="7 8" key="1">
    <citation type="submission" date="2020-11" db="EMBL/GenBank/DDBJ databases">
        <title>Erythrobacter sediminis sp. nov., a marine bacterium from a tidal flat of Garorim Bay.</title>
        <authorList>
            <person name="Kim D."/>
            <person name="Yoo Y."/>
            <person name="Kim J.-J."/>
        </authorList>
    </citation>
    <scope>NUCLEOTIDE SEQUENCE [LARGE SCALE GENOMIC DNA]</scope>
    <source>
        <strain evidence="7 8">JGD-13</strain>
    </source>
</reference>
<feature type="transmembrane region" description="Helical" evidence="6">
    <location>
        <begin position="182"/>
        <end position="204"/>
    </location>
</feature>
<feature type="transmembrane region" description="Helical" evidence="6">
    <location>
        <begin position="281"/>
        <end position="299"/>
    </location>
</feature>
<comment type="similarity">
    <text evidence="2">Belongs to the PucC family.</text>
</comment>
<evidence type="ECO:0000256" key="4">
    <source>
        <dbReference type="ARBA" id="ARBA00022989"/>
    </source>
</evidence>
<dbReference type="CDD" id="cd06176">
    <property type="entry name" value="MFS_BCD_PucC-like"/>
    <property type="match status" value="1"/>
</dbReference>
<dbReference type="InterPro" id="IPR036259">
    <property type="entry name" value="MFS_trans_sf"/>
</dbReference>
<comment type="subcellular location">
    <subcellularLocation>
        <location evidence="1">Membrane</location>
        <topology evidence="1">Multi-pass membrane protein</topology>
    </subcellularLocation>
</comment>
<dbReference type="Gene3D" id="1.20.1250.20">
    <property type="entry name" value="MFS general substrate transporter like domains"/>
    <property type="match status" value="2"/>
</dbReference>